<evidence type="ECO:0000313" key="1">
    <source>
        <dbReference type="EMBL" id="KPU42707.1"/>
    </source>
</evidence>
<reference evidence="1 2" key="1">
    <citation type="submission" date="2015-09" db="EMBL/GenBank/DDBJ databases">
        <title>Genome sequence of Oxobacter pfennigii DSM 3222.</title>
        <authorList>
            <person name="Poehlein A."/>
            <person name="Bengelsdorf F.R."/>
            <person name="Schiel-Bengelsdorf B."/>
            <person name="Duerre P."/>
            <person name="Daniel R."/>
        </authorList>
    </citation>
    <scope>NUCLEOTIDE SEQUENCE [LARGE SCALE GENOMIC DNA]</scope>
    <source>
        <strain evidence="1 2">DSM 3222</strain>
    </source>
</reference>
<comment type="caution">
    <text evidence="1">The sequence shown here is derived from an EMBL/GenBank/DDBJ whole genome shotgun (WGS) entry which is preliminary data.</text>
</comment>
<dbReference type="EMBL" id="LKET01000056">
    <property type="protein sequence ID" value="KPU42707.1"/>
    <property type="molecule type" value="Genomic_DNA"/>
</dbReference>
<evidence type="ECO:0000313" key="2">
    <source>
        <dbReference type="Proteomes" id="UP000050326"/>
    </source>
</evidence>
<gene>
    <name evidence="1" type="ORF">OXPF_37610</name>
</gene>
<name>A0A0P8YSP6_9CLOT</name>
<organism evidence="1 2">
    <name type="scientific">Oxobacter pfennigii</name>
    <dbReference type="NCBI Taxonomy" id="36849"/>
    <lineage>
        <taxon>Bacteria</taxon>
        <taxon>Bacillati</taxon>
        <taxon>Bacillota</taxon>
        <taxon>Clostridia</taxon>
        <taxon>Eubacteriales</taxon>
        <taxon>Clostridiaceae</taxon>
        <taxon>Oxobacter</taxon>
    </lineage>
</organism>
<accession>A0A0P8YSP6</accession>
<dbReference type="STRING" id="36849.OXPF_37610"/>
<keyword evidence="2" id="KW-1185">Reference proteome</keyword>
<dbReference type="RefSeq" id="WP_054876732.1">
    <property type="nucleotide sequence ID" value="NZ_LKET01000056.1"/>
</dbReference>
<sequence>MPNMFLNLFIETGVYSNKTSKVLINNYQYSCMDLTDRGIENLYYKILMAKGDWISLLYNNFNNNFHVDISLIFHTEFQFNENDEIINNVKKICDDFVKDSKVGGVNNHYDNHINLEELASDKCCVLSLFEGGGGVINFDLVKQTLDENKLDYSVITQKITRFDGGASGGSEEFIAFLSSTIVSGVTWDIIKMAIASKLGIDIDRIIIDILDAAKFKLLRLEIADKIREKSKDLYLKKFEDLSSKLRFIFGCKNTEIEVICDKEYKIKSLNVKK</sequence>
<dbReference type="Proteomes" id="UP000050326">
    <property type="component" value="Unassembled WGS sequence"/>
</dbReference>
<proteinExistence type="predicted"/>
<dbReference type="OrthoDB" id="9847535at2"/>
<protein>
    <submittedName>
        <fullName evidence="1">Uncharacterized protein</fullName>
    </submittedName>
</protein>
<dbReference type="AlphaFoldDB" id="A0A0P8YSP6"/>